<evidence type="ECO:0000313" key="4">
    <source>
        <dbReference type="Proteomes" id="UP000008917"/>
    </source>
</evidence>
<evidence type="ECO:0000256" key="2">
    <source>
        <dbReference type="SAM" id="SignalP"/>
    </source>
</evidence>
<gene>
    <name evidence="3" type="ordered locus">Varpa_4358</name>
</gene>
<feature type="signal peptide" evidence="2">
    <location>
        <begin position="1"/>
        <end position="27"/>
    </location>
</feature>
<dbReference type="KEGG" id="vpe:Varpa_4358"/>
<reference evidence="3 4" key="2">
    <citation type="journal article" date="2013" name="Genome Announc.">
        <title>Genome of the Root-Associated Plant Growth-Promoting Bacterium Variovorax paradoxus Strain EPS.</title>
        <authorList>
            <person name="Han J.I."/>
            <person name="Spain J.C."/>
            <person name="Leadbetter J.R."/>
            <person name="Ovchinnikova G."/>
            <person name="Goodwin L.A."/>
            <person name="Han C.S."/>
            <person name="Woyke T."/>
            <person name="Davenport K.W."/>
            <person name="Orwin P.M."/>
        </authorList>
    </citation>
    <scope>NUCLEOTIDE SEQUENCE [LARGE SCALE GENOMIC DNA]</scope>
    <source>
        <strain evidence="3 4">EPS</strain>
    </source>
</reference>
<dbReference type="AlphaFoldDB" id="E6VA55"/>
<dbReference type="HOGENOM" id="CLU_1377607_0_0_4"/>
<accession>E6VA55</accession>
<dbReference type="STRING" id="595537.Varpa_4358"/>
<keyword evidence="2" id="KW-0732">Signal</keyword>
<evidence type="ECO:0000313" key="3">
    <source>
        <dbReference type="EMBL" id="ADU38527.1"/>
    </source>
</evidence>
<evidence type="ECO:0000256" key="1">
    <source>
        <dbReference type="SAM" id="MobiDB-lite"/>
    </source>
</evidence>
<name>E6VA55_VARPE</name>
<organism evidence="3 4">
    <name type="scientific">Variovorax paradoxus (strain EPS)</name>
    <dbReference type="NCBI Taxonomy" id="595537"/>
    <lineage>
        <taxon>Bacteria</taxon>
        <taxon>Pseudomonadati</taxon>
        <taxon>Pseudomonadota</taxon>
        <taxon>Betaproteobacteria</taxon>
        <taxon>Burkholderiales</taxon>
        <taxon>Comamonadaceae</taxon>
        <taxon>Variovorax</taxon>
    </lineage>
</organism>
<proteinExistence type="predicted"/>
<dbReference type="RefSeq" id="WP_013542738.1">
    <property type="nucleotide sequence ID" value="NC_014931.1"/>
</dbReference>
<sequence length="222" mass="24106">MNRHVFRTLAGLSVVGLLTTGAGIAQAQQVVQARVISATPIRETTGSDVSYNVTYEYQGRQYTTRTTSRPGATIPVQASAYGVTTSGATTAPVQPQSQLQPYPVEANNNSQPYQQQYQYQQDPQSQQQYQGQGSGSPWDSVVPEPGVVVSNAPAPVYVQPAPVYAPPVYVQPAYTYPYAQPYVYPPVGISLNLGYSRGWGGGYYGRGYGYRGYGGYRGGWHR</sequence>
<dbReference type="OrthoDB" id="8909257at2"/>
<protein>
    <submittedName>
        <fullName evidence="3">Uncharacterized protein</fullName>
    </submittedName>
</protein>
<dbReference type="Proteomes" id="UP000008917">
    <property type="component" value="Chromosome"/>
</dbReference>
<feature type="region of interest" description="Disordered" evidence="1">
    <location>
        <begin position="115"/>
        <end position="143"/>
    </location>
</feature>
<dbReference type="EMBL" id="CP002417">
    <property type="protein sequence ID" value="ADU38527.1"/>
    <property type="molecule type" value="Genomic_DNA"/>
</dbReference>
<dbReference type="eggNOG" id="ENOG5033ZI7">
    <property type="taxonomic scope" value="Bacteria"/>
</dbReference>
<feature type="compositionally biased region" description="Low complexity" evidence="1">
    <location>
        <begin position="115"/>
        <end position="137"/>
    </location>
</feature>
<feature type="chain" id="PRO_5003210488" evidence="2">
    <location>
        <begin position="28"/>
        <end position="222"/>
    </location>
</feature>
<reference evidence="4" key="1">
    <citation type="submission" date="2010-12" db="EMBL/GenBank/DDBJ databases">
        <title>Complete sequence of Variovorax paradoxus EPS.</title>
        <authorList>
            <consortium name="US DOE Joint Genome Institute"/>
            <person name="Lucas S."/>
            <person name="Copeland A."/>
            <person name="Lapidus A."/>
            <person name="Cheng J.-F."/>
            <person name="Goodwin L."/>
            <person name="Pitluck S."/>
            <person name="Teshima H."/>
            <person name="Detter J.C."/>
            <person name="Han C."/>
            <person name="Tapia R."/>
            <person name="Land M."/>
            <person name="Hauser L."/>
            <person name="Kyrpides N."/>
            <person name="Ivanova N."/>
            <person name="Ovchinnikova G."/>
            <person name="Orwin P."/>
            <person name="Han J.-I.G."/>
            <person name="Woyke T."/>
        </authorList>
    </citation>
    <scope>NUCLEOTIDE SEQUENCE [LARGE SCALE GENOMIC DNA]</scope>
    <source>
        <strain evidence="4">EPS</strain>
    </source>
</reference>